<gene>
    <name evidence="1" type="ORF">HHL25_22690</name>
</gene>
<accession>A0A7Y0B0K3</accession>
<comment type="caution">
    <text evidence="1">The sequence shown here is derived from an EMBL/GenBank/DDBJ whole genome shotgun (WGS) entry which is preliminary data.</text>
</comment>
<dbReference type="EMBL" id="JABBGK010000010">
    <property type="protein sequence ID" value="NML76953.1"/>
    <property type="molecule type" value="Genomic_DNA"/>
</dbReference>
<dbReference type="Proteomes" id="UP000541470">
    <property type="component" value="Unassembled WGS sequence"/>
</dbReference>
<evidence type="ECO:0000313" key="1">
    <source>
        <dbReference type="EMBL" id="NML76953.1"/>
    </source>
</evidence>
<reference evidence="1 2" key="1">
    <citation type="submission" date="2020-04" db="EMBL/GenBank/DDBJ databases">
        <title>Rhizobium sp. S-51 isolated from soil.</title>
        <authorList>
            <person name="Dahal R.H."/>
        </authorList>
    </citation>
    <scope>NUCLEOTIDE SEQUENCE [LARGE SCALE GENOMIC DNA]</scope>
    <source>
        <strain evidence="1 2">S-51</strain>
    </source>
</reference>
<dbReference type="AlphaFoldDB" id="A0A7Y0B0K3"/>
<dbReference type="RefSeq" id="WP_169595522.1">
    <property type="nucleotide sequence ID" value="NZ_JABBGK010000010.1"/>
</dbReference>
<keyword evidence="2" id="KW-1185">Reference proteome</keyword>
<evidence type="ECO:0000313" key="2">
    <source>
        <dbReference type="Proteomes" id="UP000541470"/>
    </source>
</evidence>
<organism evidence="1 2">
    <name type="scientific">Rhizobium terricola</name>
    <dbReference type="NCBI Taxonomy" id="2728849"/>
    <lineage>
        <taxon>Bacteria</taxon>
        <taxon>Pseudomonadati</taxon>
        <taxon>Pseudomonadota</taxon>
        <taxon>Alphaproteobacteria</taxon>
        <taxon>Hyphomicrobiales</taxon>
        <taxon>Rhizobiaceae</taxon>
        <taxon>Rhizobium/Agrobacterium group</taxon>
        <taxon>Rhizobium</taxon>
    </lineage>
</organism>
<protein>
    <submittedName>
        <fullName evidence="1">Uncharacterized protein</fullName>
    </submittedName>
</protein>
<sequence>MAADLESETQAQWKLVTQPSGIEWSGRTRYAAAMYFYMQGEMDVQTLEVYRYLARLDAEDPADVLRRYHIGADWLDRLSRFHCG</sequence>
<proteinExistence type="predicted"/>
<name>A0A7Y0B0K3_9HYPH</name>